<dbReference type="EMBL" id="CAEX01004415">
    <property type="protein sequence ID" value="CCD19909.1"/>
    <property type="molecule type" value="Genomic_DNA"/>
</dbReference>
<dbReference type="AlphaFoldDB" id="F9WQS7"/>
<gene>
    <name evidence="1" type="ORF">TvY486_0026480</name>
</gene>
<organism evidence="1 2">
    <name type="scientific">Trypanosoma vivax (strain Y486)</name>
    <dbReference type="NCBI Taxonomy" id="1055687"/>
    <lineage>
        <taxon>Eukaryota</taxon>
        <taxon>Discoba</taxon>
        <taxon>Euglenozoa</taxon>
        <taxon>Kinetoplastea</taxon>
        <taxon>Metakinetoplastina</taxon>
        <taxon>Trypanosomatida</taxon>
        <taxon>Trypanosomatidae</taxon>
        <taxon>Trypanosoma</taxon>
        <taxon>Duttonella</taxon>
    </lineage>
</organism>
<reference evidence="1 2" key="1">
    <citation type="journal article" date="2012" name="Proc. Natl. Acad. Sci. U.S.A.">
        <title>Antigenic diversity is generated by distinct evolutionary mechanisms in African trypanosome species.</title>
        <authorList>
            <person name="Jackson A.P."/>
            <person name="Berry A."/>
            <person name="Aslett M."/>
            <person name="Allison H.C."/>
            <person name="Burton P."/>
            <person name="Vavrova-Anderson J."/>
            <person name="Brown R."/>
            <person name="Browne H."/>
            <person name="Corton N."/>
            <person name="Hauser H."/>
            <person name="Gamble J."/>
            <person name="Gilderthorp R."/>
            <person name="Marcello L."/>
            <person name="McQuillan J."/>
            <person name="Otto T.D."/>
            <person name="Quail M.A."/>
            <person name="Sanders M.J."/>
            <person name="van Tonder A."/>
            <person name="Ginger M.L."/>
            <person name="Field M.C."/>
            <person name="Barry J.D."/>
            <person name="Hertz-Fowler C."/>
            <person name="Berriman M."/>
        </authorList>
    </citation>
    <scope>NUCLEOTIDE SEQUENCE</scope>
    <source>
        <strain evidence="1 2">Y486</strain>
    </source>
</reference>
<evidence type="ECO:0000313" key="2">
    <source>
        <dbReference type="Proteomes" id="UP000009027"/>
    </source>
</evidence>
<evidence type="ECO:0000313" key="1">
    <source>
        <dbReference type="EMBL" id="CCD19909.1"/>
    </source>
</evidence>
<sequence length="330" mass="34512">MAFFIAASLSSESLSPRHLMVTDPLVVAKTVNRHPNTCSSSCVSPASLLAVFIGAWAWRGRKGPGVRCAAWLVEECALRRRPVAFCLCQDVCQSFFCAAPRPPFARGAVMSCFESCDHGLQPSSSSTLVPVPPVCLNCFVSLSHPMCVVCASSFPVSGQAVPVFCVVPAPLLCSARSRISVSMQSAANDAECAAAASCASSVACLSSARKNPRKALATSCKVSLPPRSPTACNKACTFSRSPSSTAFRAEHLCVSVSAVSLSAADTSHIFAAPVFKSAAPSPFAARARRTPSGKSVAINPHTTALIPPYLAASGFFFFVALSRLSRSSIQ</sequence>
<dbReference type="Proteomes" id="UP000009027">
    <property type="component" value="Unassembled WGS sequence"/>
</dbReference>
<keyword evidence="2" id="KW-1185">Reference proteome</keyword>
<protein>
    <submittedName>
        <fullName evidence="1">Uncharacterized protein</fullName>
    </submittedName>
</protein>
<name>F9WQS7_TRYVY</name>
<accession>F9WQS7</accession>
<proteinExistence type="predicted"/>
<dbReference type="VEuPathDB" id="TriTrypDB:TvY486_0026480"/>